<feature type="transmembrane region" description="Helical" evidence="1">
    <location>
        <begin position="157"/>
        <end position="181"/>
    </location>
</feature>
<evidence type="ECO:0000313" key="2">
    <source>
        <dbReference type="Proteomes" id="UP000492821"/>
    </source>
</evidence>
<dbReference type="Pfam" id="PF10318">
    <property type="entry name" value="7TM_GPCR_Srh"/>
    <property type="match status" value="1"/>
</dbReference>
<feature type="transmembrane region" description="Helical" evidence="1">
    <location>
        <begin position="117"/>
        <end position="136"/>
    </location>
</feature>
<dbReference type="InterPro" id="IPR019422">
    <property type="entry name" value="7TM_GPCR_serpentine_rcpt_Srh"/>
</dbReference>
<feature type="transmembrane region" description="Helical" evidence="1">
    <location>
        <begin position="38"/>
        <end position="59"/>
    </location>
</feature>
<feature type="transmembrane region" description="Helical" evidence="1">
    <location>
        <begin position="71"/>
        <end position="90"/>
    </location>
</feature>
<keyword evidence="2" id="KW-1185">Reference proteome</keyword>
<feature type="transmembrane region" description="Helical" evidence="1">
    <location>
        <begin position="279"/>
        <end position="302"/>
    </location>
</feature>
<name>A0A7E4ZQ65_PANRE</name>
<dbReference type="Proteomes" id="UP000492821">
    <property type="component" value="Unassembled WGS sequence"/>
</dbReference>
<reference evidence="3" key="2">
    <citation type="submission" date="2020-10" db="UniProtKB">
        <authorList>
            <consortium name="WormBaseParasite"/>
        </authorList>
    </citation>
    <scope>IDENTIFICATION</scope>
</reference>
<dbReference type="InterPro" id="IPR019428">
    <property type="entry name" value="7TM_GPCR_serpentine_rcpt_Str"/>
</dbReference>
<reference evidence="2" key="1">
    <citation type="journal article" date="2013" name="Genetics">
        <title>The draft genome and transcriptome of Panagrellus redivivus are shaped by the harsh demands of a free-living lifestyle.</title>
        <authorList>
            <person name="Srinivasan J."/>
            <person name="Dillman A.R."/>
            <person name="Macchietto M.G."/>
            <person name="Heikkinen L."/>
            <person name="Lakso M."/>
            <person name="Fracchia K.M."/>
            <person name="Antoshechkin I."/>
            <person name="Mortazavi A."/>
            <person name="Wong G."/>
            <person name="Sternberg P.W."/>
        </authorList>
    </citation>
    <scope>NUCLEOTIDE SEQUENCE [LARGE SCALE GENOMIC DNA]</scope>
    <source>
        <strain evidence="2">MT8872</strain>
    </source>
</reference>
<accession>A0A7E4ZQ65</accession>
<dbReference type="WBParaSite" id="Pan_g10545.t1">
    <property type="protein sequence ID" value="Pan_g10545.t1"/>
    <property type="gene ID" value="Pan_g10545"/>
</dbReference>
<keyword evidence="1" id="KW-0472">Membrane</keyword>
<keyword evidence="1" id="KW-0812">Transmembrane</keyword>
<protein>
    <submittedName>
        <fullName evidence="3">Serpentine Receptor, class T</fullName>
    </submittedName>
</protein>
<dbReference type="AlphaFoldDB" id="A0A7E4ZQ65"/>
<feature type="transmembrane region" description="Helical" evidence="1">
    <location>
        <begin position="225"/>
        <end position="244"/>
    </location>
</feature>
<feature type="transmembrane region" description="Helical" evidence="1">
    <location>
        <begin position="251"/>
        <end position="273"/>
    </location>
</feature>
<sequence>MSNSTVIEQIGSLVPPINYSALTLDDLEHPRLVSIYSIYWEVSLIVTTIFFAFMLYMIITKSSKEMSGYKWFLVHQLTWSYVFDVYLGLWKPVPFWPFYLAYSAGVFSDISDKYVPIQLLILVVNAIGMGFAIYISGMHRYMQASPFSKLYDIYNTLWRRILTYIIIFPMIVAVICAPLLYALPDQTSLKASIASRFPVVKQLVQKYPSMLGYDPAIDNNASTSFLLILILALLLVIASIHMLFRALMIQVSVAGVLLILPITTCFFLLLFGVTWVSAFSLFAIAVIGIHPIADFIVLTFYIKSYREYVKNLLKKGLLKVGFKVKTAPAQFLPASSTGIHSSFAIAPQ</sequence>
<keyword evidence="1" id="KW-1133">Transmembrane helix</keyword>
<evidence type="ECO:0000313" key="3">
    <source>
        <dbReference type="WBParaSite" id="Pan_g10545.t1"/>
    </source>
</evidence>
<proteinExistence type="predicted"/>
<organism evidence="2 3">
    <name type="scientific">Panagrellus redivivus</name>
    <name type="common">Microworm</name>
    <dbReference type="NCBI Taxonomy" id="6233"/>
    <lineage>
        <taxon>Eukaryota</taxon>
        <taxon>Metazoa</taxon>
        <taxon>Ecdysozoa</taxon>
        <taxon>Nematoda</taxon>
        <taxon>Chromadorea</taxon>
        <taxon>Rhabditida</taxon>
        <taxon>Tylenchina</taxon>
        <taxon>Panagrolaimomorpha</taxon>
        <taxon>Panagrolaimoidea</taxon>
        <taxon>Panagrolaimidae</taxon>
        <taxon>Panagrellus</taxon>
    </lineage>
</organism>
<evidence type="ECO:0000256" key="1">
    <source>
        <dbReference type="SAM" id="Phobius"/>
    </source>
</evidence>
<dbReference type="Pfam" id="PF10326">
    <property type="entry name" value="7TM_GPCR_Str"/>
    <property type="match status" value="1"/>
</dbReference>